<evidence type="ECO:0000256" key="1">
    <source>
        <dbReference type="SAM" id="MobiDB-lite"/>
    </source>
</evidence>
<feature type="non-terminal residue" evidence="2">
    <location>
        <position position="138"/>
    </location>
</feature>
<reference evidence="2 3" key="1">
    <citation type="submission" date="2022-05" db="EMBL/GenBank/DDBJ databases">
        <authorList>
            <consortium name="Genoscope - CEA"/>
            <person name="William W."/>
        </authorList>
    </citation>
    <scope>NUCLEOTIDE SEQUENCE [LARGE SCALE GENOMIC DNA]</scope>
</reference>
<proteinExistence type="predicted"/>
<evidence type="ECO:0000313" key="3">
    <source>
        <dbReference type="Proteomes" id="UP001159405"/>
    </source>
</evidence>
<feature type="region of interest" description="Disordered" evidence="1">
    <location>
        <begin position="31"/>
        <end position="138"/>
    </location>
</feature>
<feature type="compositionally biased region" description="Basic and acidic residues" evidence="1">
    <location>
        <begin position="54"/>
        <end position="70"/>
    </location>
</feature>
<organism evidence="2 3">
    <name type="scientific">Porites lobata</name>
    <dbReference type="NCBI Taxonomy" id="104759"/>
    <lineage>
        <taxon>Eukaryota</taxon>
        <taxon>Metazoa</taxon>
        <taxon>Cnidaria</taxon>
        <taxon>Anthozoa</taxon>
        <taxon>Hexacorallia</taxon>
        <taxon>Scleractinia</taxon>
        <taxon>Fungiina</taxon>
        <taxon>Poritidae</taxon>
        <taxon>Porites</taxon>
    </lineage>
</organism>
<evidence type="ECO:0000313" key="2">
    <source>
        <dbReference type="EMBL" id="CAH3137204.1"/>
    </source>
</evidence>
<accession>A0ABN8P7Y4</accession>
<name>A0ABN8P7Y4_9CNID</name>
<dbReference type="EMBL" id="CALNXK010000059">
    <property type="protein sequence ID" value="CAH3137204.1"/>
    <property type="molecule type" value="Genomic_DNA"/>
</dbReference>
<comment type="caution">
    <text evidence="2">The sequence shown here is derived from an EMBL/GenBank/DDBJ whole genome shotgun (WGS) entry which is preliminary data.</text>
</comment>
<keyword evidence="3" id="KW-1185">Reference proteome</keyword>
<feature type="compositionally biased region" description="Basic and acidic residues" evidence="1">
    <location>
        <begin position="31"/>
        <end position="47"/>
    </location>
</feature>
<sequence>MGRRLRTTLPMATGLLKPETYDAQEIKRSFQKAKDKQKYHYDRHGTRELPPLKPGDHVRVKPEHGSKEWKAATVVQSHASPRSYMADTSSSRIRRNRLALRADRPESHAGYQRRYASTLQQPEQDRESDTPDTDTAPQ</sequence>
<dbReference type="PANTHER" id="PTHR33244">
    <property type="entry name" value="INTEGRASE CATALYTIC DOMAIN-CONTAINING PROTEIN-RELATED"/>
    <property type="match status" value="1"/>
</dbReference>
<dbReference type="Proteomes" id="UP001159405">
    <property type="component" value="Unassembled WGS sequence"/>
</dbReference>
<protein>
    <submittedName>
        <fullName evidence="2">Uncharacterized protein</fullName>
    </submittedName>
</protein>
<gene>
    <name evidence="2" type="ORF">PLOB_00039088</name>
</gene>
<feature type="compositionally biased region" description="Polar residues" evidence="1">
    <location>
        <begin position="74"/>
        <end position="91"/>
    </location>
</feature>
<dbReference type="PANTHER" id="PTHR33244:SF3">
    <property type="entry name" value="PEPTIDASE A2 DOMAIN-CONTAINING PROTEIN"/>
    <property type="match status" value="1"/>
</dbReference>